<feature type="transmembrane region" description="Helical" evidence="6">
    <location>
        <begin position="43"/>
        <end position="64"/>
    </location>
</feature>
<name>W3X580_PESFW</name>
<evidence type="ECO:0000256" key="4">
    <source>
        <dbReference type="ARBA" id="ARBA00022989"/>
    </source>
</evidence>
<dbReference type="GeneID" id="19271263"/>
<comment type="subcellular location">
    <subcellularLocation>
        <location evidence="1">Endoplasmic reticulum membrane</location>
        <topology evidence="1">Multi-pass membrane protein</topology>
    </subcellularLocation>
</comment>
<dbReference type="Proteomes" id="UP000030651">
    <property type="component" value="Unassembled WGS sequence"/>
</dbReference>
<keyword evidence="8" id="KW-1185">Reference proteome</keyword>
<evidence type="ECO:0000256" key="2">
    <source>
        <dbReference type="ARBA" id="ARBA00022692"/>
    </source>
</evidence>
<gene>
    <name evidence="7" type="ORF">PFICI_06250</name>
</gene>
<dbReference type="GO" id="GO:0005789">
    <property type="term" value="C:endoplasmic reticulum membrane"/>
    <property type="evidence" value="ECO:0007669"/>
    <property type="project" value="UniProtKB-SubCell"/>
</dbReference>
<evidence type="ECO:0000313" key="8">
    <source>
        <dbReference type="Proteomes" id="UP000030651"/>
    </source>
</evidence>
<dbReference type="OMA" id="RRAWFYM"/>
<evidence type="ECO:0000256" key="5">
    <source>
        <dbReference type="ARBA" id="ARBA00023136"/>
    </source>
</evidence>
<dbReference type="InterPro" id="IPR024512">
    <property type="entry name" value="Ser_palmitoyltrfase_ssu-like"/>
</dbReference>
<sequence length="121" mass="13474">MEYRRKSDEPTSAIQRFGRWLRLKQYQVEVTFAVYMFTPTEKFVFWSVVFLLFSMTAIASALYLPQHLAFLIDRAWFYVNGGEASSGSGALASVNKEAMSLSVTSLAAAVTEAAGTTAREL</sequence>
<dbReference type="AlphaFoldDB" id="W3X580"/>
<organism evidence="7 8">
    <name type="scientific">Pestalotiopsis fici (strain W106-1 / CGMCC3.15140)</name>
    <dbReference type="NCBI Taxonomy" id="1229662"/>
    <lineage>
        <taxon>Eukaryota</taxon>
        <taxon>Fungi</taxon>
        <taxon>Dikarya</taxon>
        <taxon>Ascomycota</taxon>
        <taxon>Pezizomycotina</taxon>
        <taxon>Sordariomycetes</taxon>
        <taxon>Xylariomycetidae</taxon>
        <taxon>Amphisphaeriales</taxon>
        <taxon>Sporocadaceae</taxon>
        <taxon>Pestalotiopsis</taxon>
    </lineage>
</organism>
<dbReference type="HOGENOM" id="CLU_122021_1_1_1"/>
<evidence type="ECO:0000313" key="7">
    <source>
        <dbReference type="EMBL" id="ETS81248.1"/>
    </source>
</evidence>
<dbReference type="RefSeq" id="XP_007833022.1">
    <property type="nucleotide sequence ID" value="XM_007834831.1"/>
</dbReference>
<dbReference type="EMBL" id="KI912112">
    <property type="protein sequence ID" value="ETS81248.1"/>
    <property type="molecule type" value="Genomic_DNA"/>
</dbReference>
<keyword evidence="3" id="KW-0256">Endoplasmic reticulum</keyword>
<evidence type="ECO:0000256" key="6">
    <source>
        <dbReference type="SAM" id="Phobius"/>
    </source>
</evidence>
<dbReference type="InParanoid" id="W3X580"/>
<dbReference type="OrthoDB" id="202672at2759"/>
<evidence type="ECO:0000256" key="1">
    <source>
        <dbReference type="ARBA" id="ARBA00004477"/>
    </source>
</evidence>
<dbReference type="Pfam" id="PF11779">
    <property type="entry name" value="SPT_ssu-like"/>
    <property type="match status" value="1"/>
</dbReference>
<keyword evidence="2 6" id="KW-0812">Transmembrane</keyword>
<protein>
    <submittedName>
        <fullName evidence="7">Uncharacterized protein</fullName>
    </submittedName>
</protein>
<reference evidence="8" key="1">
    <citation type="journal article" date="2015" name="BMC Genomics">
        <title>Genomic and transcriptomic analysis of the endophytic fungus Pestalotiopsis fici reveals its lifestyle and high potential for synthesis of natural products.</title>
        <authorList>
            <person name="Wang X."/>
            <person name="Zhang X."/>
            <person name="Liu L."/>
            <person name="Xiang M."/>
            <person name="Wang W."/>
            <person name="Sun X."/>
            <person name="Che Y."/>
            <person name="Guo L."/>
            <person name="Liu G."/>
            <person name="Guo L."/>
            <person name="Wang C."/>
            <person name="Yin W.B."/>
            <person name="Stadler M."/>
            <person name="Zhang X."/>
            <person name="Liu X."/>
        </authorList>
    </citation>
    <scope>NUCLEOTIDE SEQUENCE [LARGE SCALE GENOMIC DNA]</scope>
    <source>
        <strain evidence="8">W106-1 / CGMCC3.15140</strain>
    </source>
</reference>
<dbReference type="KEGG" id="pfy:PFICI_06250"/>
<proteinExistence type="predicted"/>
<dbReference type="eggNOG" id="ENOG502S8DA">
    <property type="taxonomic scope" value="Eukaryota"/>
</dbReference>
<accession>W3X580</accession>
<evidence type="ECO:0000256" key="3">
    <source>
        <dbReference type="ARBA" id="ARBA00022824"/>
    </source>
</evidence>
<keyword evidence="5 6" id="KW-0472">Membrane</keyword>
<keyword evidence="4 6" id="KW-1133">Transmembrane helix</keyword>